<evidence type="ECO:0000313" key="10">
    <source>
        <dbReference type="Proteomes" id="UP000190837"/>
    </source>
</evidence>
<dbReference type="Proteomes" id="UP000190837">
    <property type="component" value="Unassembled WGS sequence"/>
</dbReference>
<dbReference type="GO" id="GO:0006629">
    <property type="term" value="P:lipid metabolic process"/>
    <property type="evidence" value="ECO:0007669"/>
    <property type="project" value="InterPro"/>
</dbReference>
<evidence type="ECO:0000256" key="6">
    <source>
        <dbReference type="ARBA" id="ARBA00047512"/>
    </source>
</evidence>
<evidence type="ECO:0000256" key="1">
    <source>
        <dbReference type="ARBA" id="ARBA00007277"/>
    </source>
</evidence>
<dbReference type="PROSITE" id="PS51704">
    <property type="entry name" value="GP_PDE"/>
    <property type="match status" value="1"/>
</dbReference>
<keyword evidence="4" id="KW-0319">Glycerol metabolism</keyword>
<feature type="domain" description="GP-PDE" evidence="8">
    <location>
        <begin position="58"/>
        <end position="377"/>
    </location>
</feature>
<evidence type="ECO:0000256" key="2">
    <source>
        <dbReference type="ARBA" id="ARBA00012247"/>
    </source>
</evidence>
<dbReference type="InterPro" id="IPR030395">
    <property type="entry name" value="GP_PDE_dom"/>
</dbReference>
<evidence type="ECO:0000256" key="7">
    <source>
        <dbReference type="SAM" id="SignalP"/>
    </source>
</evidence>
<organism evidence="9 10">
    <name type="scientific">Cardiobacterium hominis</name>
    <dbReference type="NCBI Taxonomy" id="2718"/>
    <lineage>
        <taxon>Bacteria</taxon>
        <taxon>Pseudomonadati</taxon>
        <taxon>Pseudomonadota</taxon>
        <taxon>Gammaproteobacteria</taxon>
        <taxon>Cardiobacteriales</taxon>
        <taxon>Cardiobacteriaceae</taxon>
        <taxon>Cardiobacterium</taxon>
    </lineage>
</organism>
<accession>A0A1C3H4U3</accession>
<feature type="chain" id="PRO_5008674860" description="glycerophosphodiester phosphodiesterase" evidence="7">
    <location>
        <begin position="20"/>
        <end position="399"/>
    </location>
</feature>
<dbReference type="EC" id="3.1.4.46" evidence="2"/>
<gene>
    <name evidence="9" type="ORF">CHUV0807_1311</name>
</gene>
<dbReference type="PANTHER" id="PTHR43620">
    <property type="entry name" value="GLYCEROPHOSPHORYL DIESTER PHOSPHODIESTERASE"/>
    <property type="match status" value="1"/>
</dbReference>
<feature type="signal peptide" evidence="7">
    <location>
        <begin position="1"/>
        <end position="19"/>
    </location>
</feature>
<dbReference type="CDD" id="cd08560">
    <property type="entry name" value="GDPD_EcGlpQ_like_1"/>
    <property type="match status" value="1"/>
</dbReference>
<dbReference type="GO" id="GO:0008889">
    <property type="term" value="F:glycerophosphodiester phosphodiesterase activity"/>
    <property type="evidence" value="ECO:0007669"/>
    <property type="project" value="UniProtKB-EC"/>
</dbReference>
<reference evidence="10" key="1">
    <citation type="submission" date="2016-04" db="EMBL/GenBank/DDBJ databases">
        <authorList>
            <person name="Tagini F."/>
        </authorList>
    </citation>
    <scope>NUCLEOTIDE SEQUENCE [LARGE SCALE GENOMIC DNA]</scope>
    <source>
        <strain evidence="10">CHUV0807</strain>
    </source>
</reference>
<dbReference type="InterPro" id="IPR017946">
    <property type="entry name" value="PLC-like_Pdiesterase_TIM-brl"/>
</dbReference>
<dbReference type="SUPFAM" id="SSF51695">
    <property type="entry name" value="PLC-like phosphodiesterases"/>
    <property type="match status" value="1"/>
</dbReference>
<evidence type="ECO:0000256" key="4">
    <source>
        <dbReference type="ARBA" id="ARBA00022798"/>
    </source>
</evidence>
<comment type="catalytic activity">
    <reaction evidence="6">
        <text>a sn-glycero-3-phosphodiester + H2O = an alcohol + sn-glycerol 3-phosphate + H(+)</text>
        <dbReference type="Rhea" id="RHEA:12969"/>
        <dbReference type="ChEBI" id="CHEBI:15377"/>
        <dbReference type="ChEBI" id="CHEBI:15378"/>
        <dbReference type="ChEBI" id="CHEBI:30879"/>
        <dbReference type="ChEBI" id="CHEBI:57597"/>
        <dbReference type="ChEBI" id="CHEBI:83408"/>
        <dbReference type="EC" id="3.1.4.46"/>
    </reaction>
</comment>
<dbReference type="GeneID" id="84790496"/>
<evidence type="ECO:0000313" key="9">
    <source>
        <dbReference type="EMBL" id="SAM65114.1"/>
    </source>
</evidence>
<dbReference type="RefSeq" id="WP_004141347.1">
    <property type="nucleotide sequence ID" value="NZ_FKLO01000048.1"/>
</dbReference>
<dbReference type="AlphaFoldDB" id="A0A1C3H4U3"/>
<dbReference type="GO" id="GO:0006071">
    <property type="term" value="P:glycerol metabolic process"/>
    <property type="evidence" value="ECO:0007669"/>
    <property type="project" value="UniProtKB-KW"/>
</dbReference>
<evidence type="ECO:0000256" key="5">
    <source>
        <dbReference type="ARBA" id="ARBA00022801"/>
    </source>
</evidence>
<dbReference type="PANTHER" id="PTHR43620:SF7">
    <property type="entry name" value="GLYCEROPHOSPHODIESTER PHOSPHODIESTERASE GDPD5-RELATED"/>
    <property type="match status" value="1"/>
</dbReference>
<dbReference type="OMA" id="GGWYYQS"/>
<protein>
    <recommendedName>
        <fullName evidence="2">glycerophosphodiester phosphodiesterase</fullName>
        <ecNumber evidence="2">3.1.4.46</ecNumber>
    </recommendedName>
</protein>
<evidence type="ECO:0000256" key="3">
    <source>
        <dbReference type="ARBA" id="ARBA00022729"/>
    </source>
</evidence>
<dbReference type="Pfam" id="PF03009">
    <property type="entry name" value="GDPD"/>
    <property type="match status" value="1"/>
</dbReference>
<sequence>MKRTLTLTILAALAASAHAEQQPLTYGVRPFYLIDNLEDSALKQELLACAQQTPKKTEFAIGHRGAALMFPEHTRDSYLAGAREGAGILECDVAFTKDKELVCRHAQNDLHNTTNILATPLAAKCSVPFKPAEFDADGKLVKEAEVECRTTDITLAEFKSLKGKMDGGNKEARTVEEYMNGTPDWRTNLYAQNGELMTHKESIELFKQLGVKMTPELKEPVVPMPFDGFTLEDYAQKMLDDYTAAGVPASDVYPQSFQPEVIRYWLKNGGEFAKQAVFLDETLDTAPRIKEMPEWRKAGLNYLSPAMPMLVKDEGGKLVPSDYAKAAKDNGFKLITWTLERSGPLARGGGWYFTGIENHAKKDGDTYKYLDVLAKDVGISGIFSDWPATVTYYANCKGL</sequence>
<dbReference type="Gene3D" id="3.20.20.190">
    <property type="entry name" value="Phosphatidylinositol (PI) phosphodiesterase"/>
    <property type="match status" value="1"/>
</dbReference>
<comment type="similarity">
    <text evidence="1">Belongs to the glycerophosphoryl diester phosphodiesterase family.</text>
</comment>
<keyword evidence="3 7" id="KW-0732">Signal</keyword>
<name>A0A1C3H4U3_9GAMM</name>
<evidence type="ECO:0000259" key="8">
    <source>
        <dbReference type="PROSITE" id="PS51704"/>
    </source>
</evidence>
<keyword evidence="5 9" id="KW-0378">Hydrolase</keyword>
<dbReference type="EMBL" id="FKLO01000048">
    <property type="protein sequence ID" value="SAM65114.1"/>
    <property type="molecule type" value="Genomic_DNA"/>
</dbReference>
<proteinExistence type="inferred from homology"/>